<comment type="caution">
    <text evidence="1">The sequence shown here is derived from an EMBL/GenBank/DDBJ whole genome shotgun (WGS) entry which is preliminary data.</text>
</comment>
<dbReference type="AlphaFoldDB" id="A0A5D4TCH8"/>
<accession>A0A5D4TCH8</accession>
<evidence type="ECO:0000313" key="2">
    <source>
        <dbReference type="Proteomes" id="UP000324517"/>
    </source>
</evidence>
<sequence>MNLKDKNYAESLLKRIFIGSRLYGFEFGIGRGSIKILFTHQQPLEHQPFTLWVNMESEWTVVKEEQVYTQEIPTISEEEMYQHIIELRRKRVVNVSLGEKAPHLLINFEDGKTLYLNGHHNQYECWQAGDDDGDGWLVVAMPGDDIAIWEPEN</sequence>
<dbReference type="RefSeq" id="WP_148979311.1">
    <property type="nucleotide sequence ID" value="NZ_JBNILM010000004.1"/>
</dbReference>
<proteinExistence type="predicted"/>
<reference evidence="1 2" key="1">
    <citation type="submission" date="2019-08" db="EMBL/GenBank/DDBJ databases">
        <title>Bacillus genomes from the desert of Cuatro Cienegas, Coahuila.</title>
        <authorList>
            <person name="Olmedo-Alvarez G."/>
        </authorList>
    </citation>
    <scope>NUCLEOTIDE SEQUENCE [LARGE SCALE GENOMIC DNA]</scope>
    <source>
        <strain evidence="1 2">CH98b_3T</strain>
    </source>
</reference>
<evidence type="ECO:0000313" key="1">
    <source>
        <dbReference type="EMBL" id="TYS72448.1"/>
    </source>
</evidence>
<protein>
    <submittedName>
        <fullName evidence="1">Uncharacterized protein</fullName>
    </submittedName>
</protein>
<name>A0A5D4TCH8_9BACI</name>
<dbReference type="OrthoDB" id="2352329at2"/>
<dbReference type="Proteomes" id="UP000324517">
    <property type="component" value="Unassembled WGS sequence"/>
</dbReference>
<gene>
    <name evidence="1" type="ORF">FZC75_10910</name>
</gene>
<dbReference type="EMBL" id="VTET01000004">
    <property type="protein sequence ID" value="TYS72448.1"/>
    <property type="molecule type" value="Genomic_DNA"/>
</dbReference>
<organism evidence="1 2">
    <name type="scientific">Sutcliffiella horikoshii</name>
    <dbReference type="NCBI Taxonomy" id="79883"/>
    <lineage>
        <taxon>Bacteria</taxon>
        <taxon>Bacillati</taxon>
        <taxon>Bacillota</taxon>
        <taxon>Bacilli</taxon>
        <taxon>Bacillales</taxon>
        <taxon>Bacillaceae</taxon>
        <taxon>Sutcliffiella</taxon>
    </lineage>
</organism>